<reference evidence="2 3" key="1">
    <citation type="submission" date="2016-08" db="EMBL/GenBank/DDBJ databases">
        <title>Whole genome shotgun sequence of Pichia membranifaciens KS47-1.</title>
        <authorList>
            <person name="Konishi M."/>
            <person name="Ishida M."/>
            <person name="Arakawa T."/>
            <person name="Kato Y."/>
            <person name="Horiuchi J."/>
        </authorList>
    </citation>
    <scope>NUCLEOTIDE SEQUENCE [LARGE SCALE GENOMIC DNA]</scope>
    <source>
        <strain evidence="2 3">KS47-1</strain>
    </source>
</reference>
<dbReference type="SUPFAM" id="SSF49879">
    <property type="entry name" value="SMAD/FHA domain"/>
    <property type="match status" value="1"/>
</dbReference>
<sequence length="562" mass="63442">MWIVDVQLPLDGTEAASTGAKSIPLKTGVTYKLGRSDDCDIPLNLRKVSRLQTEIVVLDERKLRLSNKGHATWVYGPGKELKGGCNDSLTVAKNMVLKLRSSDWKFELFRVEDLKISPVLKAKLQNIDFIEVSAELVHLDSVLINGTVGRIKYPDVWAKQLNSREWEVTGGLAKCLIPEIEREKTVVNFDHEIAEVEGEEEKRGNLMAKTTTTDKKDFGIVDIKPFPLQLASREAKRSRKSQLERMFDEMDDLDDLETYTSQSTQKNKVSRTQSVSTNASITTPPKTSSKTGSNLNTVSASLSKLNLKRSATPEEANVPSKKPKVFSNTSLSPNPTPSNSHLAEVFKRTKKMKMDKIFEDEKLLHSLQRKDNDSSVVKIKKFQVDLQGGSNPRVYSNFRMAYGSDPRWENRLNYSKFVKTTTDSEYNPIMDSTIKTVKFKNSNYKSNELQVNLNQNDDIIPELDSIFGDTSAGAPPPQQFPSRKRIREATLFVDSDDEGSQAIDAHESFREIAASDNSIRGMPPSRTKFDKTKTQTDHTNFSDHYQTNEDDDDTPVFKSRRR</sequence>
<dbReference type="Proteomes" id="UP000186136">
    <property type="component" value="Unassembled WGS sequence"/>
</dbReference>
<feature type="compositionally biased region" description="Low complexity" evidence="1">
    <location>
        <begin position="327"/>
        <end position="340"/>
    </location>
</feature>
<dbReference type="OrthoDB" id="3996665at2759"/>
<evidence type="ECO:0000313" key="3">
    <source>
        <dbReference type="Proteomes" id="UP000186136"/>
    </source>
</evidence>
<evidence type="ECO:0008006" key="4">
    <source>
        <dbReference type="Google" id="ProtNLM"/>
    </source>
</evidence>
<feature type="compositionally biased region" description="Low complexity" evidence="1">
    <location>
        <begin position="282"/>
        <end position="291"/>
    </location>
</feature>
<proteinExistence type="predicted"/>
<protein>
    <recommendedName>
        <fullName evidence="4">FHA domain-containing protein</fullName>
    </recommendedName>
</protein>
<feature type="compositionally biased region" description="Basic and acidic residues" evidence="1">
    <location>
        <begin position="527"/>
        <end position="536"/>
    </location>
</feature>
<comment type="caution">
    <text evidence="2">The sequence shown here is derived from an EMBL/GenBank/DDBJ whole genome shotgun (WGS) entry which is preliminary data.</text>
</comment>
<name>A0A1Q2YKJ2_9ASCO</name>
<evidence type="ECO:0000313" key="2">
    <source>
        <dbReference type="EMBL" id="GAV30060.1"/>
    </source>
</evidence>
<dbReference type="Gene3D" id="2.60.200.20">
    <property type="match status" value="1"/>
</dbReference>
<gene>
    <name evidence="2" type="ORF">PMKS-003566</name>
</gene>
<feature type="region of interest" description="Disordered" evidence="1">
    <location>
        <begin position="514"/>
        <end position="562"/>
    </location>
</feature>
<feature type="region of interest" description="Disordered" evidence="1">
    <location>
        <begin position="259"/>
        <end position="341"/>
    </location>
</feature>
<feature type="compositionally biased region" description="Polar residues" evidence="1">
    <location>
        <begin position="259"/>
        <end position="281"/>
    </location>
</feature>
<keyword evidence="3" id="KW-1185">Reference proteome</keyword>
<dbReference type="AlphaFoldDB" id="A0A1Q2YKJ2"/>
<dbReference type="InterPro" id="IPR008984">
    <property type="entry name" value="SMAD_FHA_dom_sf"/>
</dbReference>
<feature type="compositionally biased region" description="Polar residues" evidence="1">
    <location>
        <begin position="292"/>
        <end position="304"/>
    </location>
</feature>
<organism evidence="2 3">
    <name type="scientific">Pichia membranifaciens</name>
    <dbReference type="NCBI Taxonomy" id="4926"/>
    <lineage>
        <taxon>Eukaryota</taxon>
        <taxon>Fungi</taxon>
        <taxon>Dikarya</taxon>
        <taxon>Ascomycota</taxon>
        <taxon>Saccharomycotina</taxon>
        <taxon>Pichiomycetes</taxon>
        <taxon>Pichiales</taxon>
        <taxon>Pichiaceae</taxon>
        <taxon>Pichia</taxon>
    </lineage>
</organism>
<evidence type="ECO:0000256" key="1">
    <source>
        <dbReference type="SAM" id="MobiDB-lite"/>
    </source>
</evidence>
<accession>A0A1Q2YKJ2</accession>
<dbReference type="EMBL" id="BDGI01000157">
    <property type="protein sequence ID" value="GAV30060.1"/>
    <property type="molecule type" value="Genomic_DNA"/>
</dbReference>